<protein>
    <submittedName>
        <fullName evidence="1">Uncharacterized protein</fullName>
    </submittedName>
</protein>
<dbReference type="EMBL" id="CACVAS010000081">
    <property type="protein sequence ID" value="CAA6816312.1"/>
    <property type="molecule type" value="Genomic_DNA"/>
</dbReference>
<name>A0A6S6T6C7_9BACT</name>
<dbReference type="Pfam" id="PF21810">
    <property type="entry name" value="DUF6880"/>
    <property type="match status" value="2"/>
</dbReference>
<evidence type="ECO:0000313" key="1">
    <source>
        <dbReference type="EMBL" id="CAA6816312.1"/>
    </source>
</evidence>
<sequence>MPKKIITLEEIRTLSHKTLSGMLYTMSQKDQEIHAKLEKLLLSANPKELVKAIKKDIVSIKRGRKFIEYHMSFEFSQKIQSIIDDISSMVEDKKIASKLYKELILTDSKVYLRTDDSSGVIQGSYATAMDGWLNCIAFLNDDELYTDIKEMLFCEGFGLRNILNETIPKGVLIRLYDEFFPIPVDTNMDAFDKLSLLRETAHYLKDVERYIEAKKLQKESLSQIDFLDIAKEYQYANSPKKVLSTLDSVQEVDSYSADEFYGLKVWAYEALQQPFDVTLMYKYWYEKTQSVHILKKYLSRLDGTMQEKVKKEALKSVEDFPVSVALDFFYNLDEKSLVAKSILEHQDREIKIMYGEPLKKITQWLEDEYPQETILLHRDNCENSLERAISKYYPYAIKALKECLRIEEEKNISLWHIESNDDYMAQLLEKHKKKSKFIQLFNAI</sequence>
<organism evidence="1">
    <name type="scientific">uncultured Sulfurovum sp</name>
    <dbReference type="NCBI Taxonomy" id="269237"/>
    <lineage>
        <taxon>Bacteria</taxon>
        <taxon>Pseudomonadati</taxon>
        <taxon>Campylobacterota</taxon>
        <taxon>Epsilonproteobacteria</taxon>
        <taxon>Campylobacterales</taxon>
        <taxon>Sulfurovaceae</taxon>
        <taxon>Sulfurovum</taxon>
        <taxon>environmental samples</taxon>
    </lineage>
</organism>
<dbReference type="AlphaFoldDB" id="A0A6S6T6C7"/>
<reference evidence="1" key="1">
    <citation type="submission" date="2020-01" db="EMBL/GenBank/DDBJ databases">
        <authorList>
            <person name="Meier V. D."/>
            <person name="Meier V D."/>
        </authorList>
    </citation>
    <scope>NUCLEOTIDE SEQUENCE</scope>
    <source>
        <strain evidence="1">HLG_WM_MAG_01</strain>
    </source>
</reference>
<gene>
    <name evidence="1" type="ORF">HELGO_WM38347</name>
</gene>
<accession>A0A6S6T6C7</accession>
<proteinExistence type="predicted"/>
<dbReference type="InterPro" id="IPR049245">
    <property type="entry name" value="DUF6880"/>
</dbReference>